<keyword evidence="1" id="KW-0238">DNA-binding</keyword>
<dbReference type="SUPFAM" id="SSF142906">
    <property type="entry name" value="YjbR-like"/>
    <property type="match status" value="1"/>
</dbReference>
<dbReference type="RefSeq" id="WP_149850428.1">
    <property type="nucleotide sequence ID" value="NZ_VUOB01000027.1"/>
</dbReference>
<name>A0A5B2XE56_9PSEU</name>
<dbReference type="Gene3D" id="3.90.1150.30">
    <property type="match status" value="1"/>
</dbReference>
<dbReference type="Pfam" id="PF04237">
    <property type="entry name" value="YjbR"/>
    <property type="match status" value="1"/>
</dbReference>
<dbReference type="GO" id="GO:0003677">
    <property type="term" value="F:DNA binding"/>
    <property type="evidence" value="ECO:0007669"/>
    <property type="project" value="UniProtKB-KW"/>
</dbReference>
<dbReference type="EMBL" id="VUOB01000027">
    <property type="protein sequence ID" value="KAA2261633.1"/>
    <property type="molecule type" value="Genomic_DNA"/>
</dbReference>
<accession>A0A5B2XE56</accession>
<dbReference type="PANTHER" id="PTHR35145">
    <property type="entry name" value="CYTOPLASMIC PROTEIN-RELATED"/>
    <property type="match status" value="1"/>
</dbReference>
<dbReference type="InterPro" id="IPR007351">
    <property type="entry name" value="YjbR"/>
</dbReference>
<sequence length="114" mass="12500">MSLDEVIAYCLARPGAEETYPFGDQSLVCKVGGKAFAFIGLEDGTVGVKCGPTAEAAGEWRERYPEDVTVSAYIGRYGWNRVRLGGAVPDDDVLELLDRSYEDVVGRLPRSRRP</sequence>
<reference evidence="1 2" key="1">
    <citation type="submission" date="2019-09" db="EMBL/GenBank/DDBJ databases">
        <title>Goodfellowia gen. nov., a new genus of the Pseudonocardineae related to Actinoalloteichus, containing Goodfellowia coeruleoviolacea gen. nov., comb. nov. gen. nov., comb. nov.</title>
        <authorList>
            <person name="Labeda D."/>
        </authorList>
    </citation>
    <scope>NUCLEOTIDE SEQUENCE [LARGE SCALE GENOMIC DNA]</scope>
    <source>
        <strain evidence="1 2">AN110305</strain>
    </source>
</reference>
<evidence type="ECO:0000313" key="2">
    <source>
        <dbReference type="Proteomes" id="UP000323454"/>
    </source>
</evidence>
<keyword evidence="2" id="KW-1185">Reference proteome</keyword>
<dbReference type="InterPro" id="IPR038056">
    <property type="entry name" value="YjbR-like_sf"/>
</dbReference>
<evidence type="ECO:0000313" key="1">
    <source>
        <dbReference type="EMBL" id="KAA2261633.1"/>
    </source>
</evidence>
<organism evidence="1 2">
    <name type="scientific">Solihabitans fulvus</name>
    <dbReference type="NCBI Taxonomy" id="1892852"/>
    <lineage>
        <taxon>Bacteria</taxon>
        <taxon>Bacillati</taxon>
        <taxon>Actinomycetota</taxon>
        <taxon>Actinomycetes</taxon>
        <taxon>Pseudonocardiales</taxon>
        <taxon>Pseudonocardiaceae</taxon>
        <taxon>Solihabitans</taxon>
    </lineage>
</organism>
<reference evidence="1 2" key="2">
    <citation type="submission" date="2019-09" db="EMBL/GenBank/DDBJ databases">
        <authorList>
            <person name="Jin C."/>
        </authorList>
    </citation>
    <scope>NUCLEOTIDE SEQUENCE [LARGE SCALE GENOMIC DNA]</scope>
    <source>
        <strain evidence="1 2">AN110305</strain>
    </source>
</reference>
<dbReference type="OrthoDB" id="3194910at2"/>
<dbReference type="AlphaFoldDB" id="A0A5B2XE56"/>
<dbReference type="PANTHER" id="PTHR35145:SF1">
    <property type="entry name" value="CYTOPLASMIC PROTEIN"/>
    <property type="match status" value="1"/>
</dbReference>
<proteinExistence type="predicted"/>
<gene>
    <name evidence="1" type="ORF">F0L68_16290</name>
</gene>
<dbReference type="Proteomes" id="UP000323454">
    <property type="component" value="Unassembled WGS sequence"/>
</dbReference>
<comment type="caution">
    <text evidence="1">The sequence shown here is derived from an EMBL/GenBank/DDBJ whole genome shotgun (WGS) entry which is preliminary data.</text>
</comment>
<dbReference type="InterPro" id="IPR058532">
    <property type="entry name" value="YjbR/MT2646/Rv2570-like"/>
</dbReference>
<protein>
    <submittedName>
        <fullName evidence="1">MmcQ/YjbR family DNA-binding protein</fullName>
    </submittedName>
</protein>